<evidence type="ECO:0000256" key="1">
    <source>
        <dbReference type="ARBA" id="ARBA00022679"/>
    </source>
</evidence>
<dbReference type="PANTHER" id="PTHR31896:SF12">
    <property type="entry name" value="HXXXD-TYPE ACYL-TRANSFERASE FAMILY PROTEIN"/>
    <property type="match status" value="1"/>
</dbReference>
<keyword evidence="1" id="KW-0808">Transferase</keyword>
<keyword evidence="3" id="KW-1185">Reference proteome</keyword>
<dbReference type="OrthoDB" id="1862401at2759"/>
<evidence type="ECO:0000313" key="3">
    <source>
        <dbReference type="Proteomes" id="UP000243459"/>
    </source>
</evidence>
<dbReference type="Proteomes" id="UP000243459">
    <property type="component" value="Unassembled WGS sequence"/>
</dbReference>
<sequence>MVTNIKSLAMASPSKVAHQISTAIVKPSPLPKVEGTERCNLTPWDLTMISLNYIETGLLFTNPPPSNTMDQVADCLKASLSAVLFHFYLLAGRLVTEKDDDGLTVSIEYCNNKGGAEFIRAVADNITVRDVLAINADVPSFIPSLFPYYGTVNYDGHSLPLLALQVTELADGVFIACSMNHAIADGSSFWHFFQSWAEISRKTLRSEFDQDFTVTHPPITERFFINNISPPIKLPFNNPDQFIYKYKPPSNLRTRSFHFSSNSIAQLKSTANDQPETTSSISSFQALCSLLWRSITRARTLQPDETTTFRLTSDARLKLRPPLSAEYFGNFVTKICVTTTAGDLLKNDIGWAAQLLNQGVAAHDDKEIRSTTAKWMEEPVILNPSKLSMSNVSMNSSPRFGVYECDFGWGKPVGLRNGSTFKANGVVWSWRFIS</sequence>
<proteinExistence type="predicted"/>
<reference evidence="3" key="1">
    <citation type="journal article" date="2017" name="Nat. Commun.">
        <title>The asparagus genome sheds light on the origin and evolution of a young Y chromosome.</title>
        <authorList>
            <person name="Harkess A."/>
            <person name="Zhou J."/>
            <person name="Xu C."/>
            <person name="Bowers J.E."/>
            <person name="Van der Hulst R."/>
            <person name="Ayyampalayam S."/>
            <person name="Mercati F."/>
            <person name="Riccardi P."/>
            <person name="McKain M.R."/>
            <person name="Kakrana A."/>
            <person name="Tang H."/>
            <person name="Ray J."/>
            <person name="Groenendijk J."/>
            <person name="Arikit S."/>
            <person name="Mathioni S.M."/>
            <person name="Nakano M."/>
            <person name="Shan H."/>
            <person name="Telgmann-Rauber A."/>
            <person name="Kanno A."/>
            <person name="Yue Z."/>
            <person name="Chen H."/>
            <person name="Li W."/>
            <person name="Chen Y."/>
            <person name="Xu X."/>
            <person name="Zhang Y."/>
            <person name="Luo S."/>
            <person name="Chen H."/>
            <person name="Gao J."/>
            <person name="Mao Z."/>
            <person name="Pires J.C."/>
            <person name="Luo M."/>
            <person name="Kudrna D."/>
            <person name="Wing R.A."/>
            <person name="Meyers B.C."/>
            <person name="Yi K."/>
            <person name="Kong H."/>
            <person name="Lavrijsen P."/>
            <person name="Sunseri F."/>
            <person name="Falavigna A."/>
            <person name="Ye Y."/>
            <person name="Leebens-Mack J.H."/>
            <person name="Chen G."/>
        </authorList>
    </citation>
    <scope>NUCLEOTIDE SEQUENCE [LARGE SCALE GENOMIC DNA]</scope>
    <source>
        <strain evidence="3">cv. DH0086</strain>
    </source>
</reference>
<evidence type="ECO:0000313" key="2">
    <source>
        <dbReference type="EMBL" id="ONK55412.1"/>
    </source>
</evidence>
<gene>
    <name evidence="2" type="ORF">A4U43_UnF3700</name>
</gene>
<protein>
    <submittedName>
        <fullName evidence="2">Uncharacterized protein</fullName>
    </submittedName>
</protein>
<dbReference type="OMA" id="QAYMGNA"/>
<organism evidence="2 3">
    <name type="scientific">Asparagus officinalis</name>
    <name type="common">Garden asparagus</name>
    <dbReference type="NCBI Taxonomy" id="4686"/>
    <lineage>
        <taxon>Eukaryota</taxon>
        <taxon>Viridiplantae</taxon>
        <taxon>Streptophyta</taxon>
        <taxon>Embryophyta</taxon>
        <taxon>Tracheophyta</taxon>
        <taxon>Spermatophyta</taxon>
        <taxon>Magnoliopsida</taxon>
        <taxon>Liliopsida</taxon>
        <taxon>Asparagales</taxon>
        <taxon>Asparagaceae</taxon>
        <taxon>Asparagoideae</taxon>
        <taxon>Asparagus</taxon>
    </lineage>
</organism>
<dbReference type="InterPro" id="IPR023213">
    <property type="entry name" value="CAT-like_dom_sf"/>
</dbReference>
<dbReference type="Pfam" id="PF02458">
    <property type="entry name" value="Transferase"/>
    <property type="match status" value="1"/>
</dbReference>
<dbReference type="PANTHER" id="PTHR31896">
    <property type="entry name" value="FAMILY REGULATORY PROTEIN, PUTATIVE (AFU_ORTHOLOGUE AFUA_3G14730)-RELATED"/>
    <property type="match status" value="1"/>
</dbReference>
<dbReference type="Gene3D" id="3.30.559.10">
    <property type="entry name" value="Chloramphenicol acetyltransferase-like domain"/>
    <property type="match status" value="2"/>
</dbReference>
<dbReference type="AlphaFoldDB" id="A0A1R3L722"/>
<accession>A0A1R3L722</accession>
<name>A0A1R3L722_ASPOF</name>
<dbReference type="InterPro" id="IPR051283">
    <property type="entry name" value="Sec_Metabolite_Acyltrans"/>
</dbReference>
<dbReference type="GO" id="GO:0016740">
    <property type="term" value="F:transferase activity"/>
    <property type="evidence" value="ECO:0007669"/>
    <property type="project" value="UniProtKB-KW"/>
</dbReference>
<dbReference type="Gramene" id="ONK55412">
    <property type="protein sequence ID" value="ONK55412"/>
    <property type="gene ID" value="A4U43_UnF3700"/>
</dbReference>
<dbReference type="EMBL" id="KV863481">
    <property type="protein sequence ID" value="ONK55412.1"/>
    <property type="molecule type" value="Genomic_DNA"/>
</dbReference>